<proteinExistence type="predicted"/>
<dbReference type="InterPro" id="IPR025870">
    <property type="entry name" value="Glyoxalase-like_dom"/>
</dbReference>
<keyword evidence="3" id="KW-1185">Reference proteome</keyword>
<protein>
    <submittedName>
        <fullName evidence="2">VOC family protein</fullName>
    </submittedName>
</protein>
<dbReference type="Gene3D" id="3.10.180.10">
    <property type="entry name" value="2,3-Dihydroxybiphenyl 1,2-Dioxygenase, domain 1"/>
    <property type="match status" value="2"/>
</dbReference>
<dbReference type="InterPro" id="IPR029068">
    <property type="entry name" value="Glyas_Bleomycin-R_OHBP_Dase"/>
</dbReference>
<dbReference type="PROSITE" id="PS51819">
    <property type="entry name" value="VOC"/>
    <property type="match status" value="1"/>
</dbReference>
<dbReference type="EMBL" id="JAGFNP010000016">
    <property type="protein sequence ID" value="MBO3735653.1"/>
    <property type="molecule type" value="Genomic_DNA"/>
</dbReference>
<evidence type="ECO:0000313" key="2">
    <source>
        <dbReference type="EMBL" id="MBO3735653.1"/>
    </source>
</evidence>
<comment type="caution">
    <text evidence="2">The sequence shown here is derived from an EMBL/GenBank/DDBJ whole genome shotgun (WGS) entry which is preliminary data.</text>
</comment>
<dbReference type="SUPFAM" id="SSF54593">
    <property type="entry name" value="Glyoxalase/Bleomycin resistance protein/Dihydroxybiphenyl dioxygenase"/>
    <property type="match status" value="2"/>
</dbReference>
<dbReference type="RefSeq" id="WP_208499392.1">
    <property type="nucleotide sequence ID" value="NZ_JAGFNP010000016.1"/>
</dbReference>
<accession>A0ABS3UA93</accession>
<evidence type="ECO:0000313" key="3">
    <source>
        <dbReference type="Proteomes" id="UP000681341"/>
    </source>
</evidence>
<dbReference type="Proteomes" id="UP000681341">
    <property type="component" value="Unassembled WGS sequence"/>
</dbReference>
<gene>
    <name evidence="2" type="ORF">J5V16_22745</name>
</gene>
<name>A0ABS3UA93_9ACTN</name>
<sequence>MTANDITGIHHVGLVVRDLGAAIATFRGLGFNVAPPAYPALPPAPGAEPEPIGAGNTHADFPRSFVELLAAAPEDRERLPAGAVLTPLQLPDDQLEAARNAMRHTVAGLIGRLDRFEGAHILVFASADAELTAERLDASGLAHTGARPAQRPIATADGTRLEAIKYLEIHAEDAAGPAAMLPEGRVGVAQDAPAAVLDAQIGLEHANGAVALAEVVLCVDGLEAAIDRYERYLGVRGESSGDAAVFDFGGSALTVTAPSAFADRFPGERAPVAPSLCAYAVEVVDLAATERFLRGRGVGVRTAAGGEPFVPGAAAHGAAILFRQA</sequence>
<feature type="domain" description="VOC" evidence="1">
    <location>
        <begin position="211"/>
        <end position="325"/>
    </location>
</feature>
<organism evidence="2 3">
    <name type="scientific">Glycomyces niveus</name>
    <dbReference type="NCBI Taxonomy" id="2820287"/>
    <lineage>
        <taxon>Bacteria</taxon>
        <taxon>Bacillati</taxon>
        <taxon>Actinomycetota</taxon>
        <taxon>Actinomycetes</taxon>
        <taxon>Glycomycetales</taxon>
        <taxon>Glycomycetaceae</taxon>
        <taxon>Glycomyces</taxon>
    </lineage>
</organism>
<dbReference type="Pfam" id="PF13468">
    <property type="entry name" value="Glyoxalase_3"/>
    <property type="match status" value="1"/>
</dbReference>
<dbReference type="InterPro" id="IPR037523">
    <property type="entry name" value="VOC_core"/>
</dbReference>
<reference evidence="2 3" key="1">
    <citation type="submission" date="2021-03" db="EMBL/GenBank/DDBJ databases">
        <title>Glycomyces sp. nov., a novel actinomycete isolated from soil.</title>
        <authorList>
            <person name="Yang X."/>
            <person name="Xu X."/>
        </authorList>
    </citation>
    <scope>NUCLEOTIDE SEQUENCE [LARGE SCALE GENOMIC DNA]</scope>
    <source>
        <strain evidence="2 3">NEAU-S30</strain>
    </source>
</reference>
<evidence type="ECO:0000259" key="1">
    <source>
        <dbReference type="PROSITE" id="PS51819"/>
    </source>
</evidence>